<sequence>MLSSSLIVRTAATTIKNASINTTNTTAVPPAASKDSSQKERHEAFTRFLTANKANFDGVALCPSTDQYRGLMAIRKFREGTTVLSVPMHTFSITADRLLKSEHLRSLNPPTLDDVRRLMTARSIKDPVLYEQVYLALLIAGERLNLNSFFTPYFDALPYPAIDDEAVMRLHKDVLDPLQLVEWDDHQREWLTIFRTLVRRWGTKSPPIEVCYWAWRTVLSRMHMLPDRGLAPAEVGSNLNYFALSTFERAERQTRILKRIRATIGSVLGNDNAAEDYRLVPTLVPLLDMTNHLSSGNVCVEVQPRGEMGSCVELQAVREIESGEQIGFCFNRSQGPAFTLYRFGFLPL</sequence>
<accession>A0A1X0NW56</accession>
<dbReference type="Proteomes" id="UP000192257">
    <property type="component" value="Unassembled WGS sequence"/>
</dbReference>
<protein>
    <recommendedName>
        <fullName evidence="1">SET domain-containing protein</fullName>
    </recommendedName>
</protein>
<keyword evidence="3" id="KW-1185">Reference proteome</keyword>
<dbReference type="Gene3D" id="3.90.1410.10">
    <property type="entry name" value="set domain protein methyltransferase, domain 1"/>
    <property type="match status" value="1"/>
</dbReference>
<organism evidence="2 3">
    <name type="scientific">Trypanosoma theileri</name>
    <dbReference type="NCBI Taxonomy" id="67003"/>
    <lineage>
        <taxon>Eukaryota</taxon>
        <taxon>Discoba</taxon>
        <taxon>Euglenozoa</taxon>
        <taxon>Kinetoplastea</taxon>
        <taxon>Metakinetoplastina</taxon>
        <taxon>Trypanosomatida</taxon>
        <taxon>Trypanosomatidae</taxon>
        <taxon>Trypanosoma</taxon>
    </lineage>
</organism>
<dbReference type="PANTHER" id="PTHR13271">
    <property type="entry name" value="UNCHARACTERIZED PUTATIVE METHYLTRANSFERASE"/>
    <property type="match status" value="1"/>
</dbReference>
<evidence type="ECO:0000313" key="3">
    <source>
        <dbReference type="Proteomes" id="UP000192257"/>
    </source>
</evidence>
<dbReference type="InterPro" id="IPR050600">
    <property type="entry name" value="SETD3_SETD6_MTase"/>
</dbReference>
<dbReference type="VEuPathDB" id="TriTrypDB:TM35_000141470"/>
<reference evidence="2 3" key="1">
    <citation type="submission" date="2017-03" db="EMBL/GenBank/DDBJ databases">
        <title>An alternative strategy for trypanosome survival in the mammalian bloodstream revealed through genome and transcriptome analysis of the ubiquitous bovine parasite Trypanosoma (Megatrypanum) theileri.</title>
        <authorList>
            <person name="Kelly S."/>
            <person name="Ivens A."/>
            <person name="Mott A."/>
            <person name="O'Neill E."/>
            <person name="Emms D."/>
            <person name="Macleod O."/>
            <person name="Voorheis P."/>
            <person name="Matthews J."/>
            <person name="Matthews K."/>
            <person name="Carrington M."/>
        </authorList>
    </citation>
    <scope>NUCLEOTIDE SEQUENCE [LARGE SCALE GENOMIC DNA]</scope>
    <source>
        <strain evidence="2">Edinburgh</strain>
    </source>
</reference>
<dbReference type="EMBL" id="NBCO01000014">
    <property type="protein sequence ID" value="ORC88936.1"/>
    <property type="molecule type" value="Genomic_DNA"/>
</dbReference>
<dbReference type="PANTHER" id="PTHR13271:SF136">
    <property type="entry name" value="SET DOMAIN-CONTAINING PROTEIN"/>
    <property type="match status" value="1"/>
</dbReference>
<dbReference type="RefSeq" id="XP_028883002.1">
    <property type="nucleotide sequence ID" value="XM_029025592.1"/>
</dbReference>
<gene>
    <name evidence="2" type="ORF">TM35_000141470</name>
</gene>
<dbReference type="InterPro" id="IPR001214">
    <property type="entry name" value="SET_dom"/>
</dbReference>
<dbReference type="GeneID" id="39985372"/>
<dbReference type="CDD" id="cd10527">
    <property type="entry name" value="SET_LSMT"/>
    <property type="match status" value="1"/>
</dbReference>
<dbReference type="AlphaFoldDB" id="A0A1X0NW56"/>
<evidence type="ECO:0000313" key="2">
    <source>
        <dbReference type="EMBL" id="ORC88936.1"/>
    </source>
</evidence>
<dbReference type="SUPFAM" id="SSF82199">
    <property type="entry name" value="SET domain"/>
    <property type="match status" value="1"/>
</dbReference>
<feature type="domain" description="SET" evidence="1">
    <location>
        <begin position="57"/>
        <end position="331"/>
    </location>
</feature>
<dbReference type="OrthoDB" id="341421at2759"/>
<dbReference type="PROSITE" id="PS50280">
    <property type="entry name" value="SET"/>
    <property type="match status" value="1"/>
</dbReference>
<evidence type="ECO:0000259" key="1">
    <source>
        <dbReference type="PROSITE" id="PS50280"/>
    </source>
</evidence>
<proteinExistence type="predicted"/>
<comment type="caution">
    <text evidence="2">The sequence shown here is derived from an EMBL/GenBank/DDBJ whole genome shotgun (WGS) entry which is preliminary data.</text>
</comment>
<name>A0A1X0NW56_9TRYP</name>
<dbReference type="GO" id="GO:0005634">
    <property type="term" value="C:nucleus"/>
    <property type="evidence" value="ECO:0007669"/>
    <property type="project" value="TreeGrafter"/>
</dbReference>
<dbReference type="GO" id="GO:0016279">
    <property type="term" value="F:protein-lysine N-methyltransferase activity"/>
    <property type="evidence" value="ECO:0007669"/>
    <property type="project" value="TreeGrafter"/>
</dbReference>
<dbReference type="InterPro" id="IPR046341">
    <property type="entry name" value="SET_dom_sf"/>
</dbReference>